<gene>
    <name evidence="3" type="ORF">E1288_37425</name>
</gene>
<dbReference type="InterPro" id="IPR025326">
    <property type="entry name" value="DUF4232"/>
</dbReference>
<evidence type="ECO:0000313" key="4">
    <source>
        <dbReference type="Proteomes" id="UP000294947"/>
    </source>
</evidence>
<accession>A0A4R4Y6C2</accession>
<dbReference type="EMBL" id="SMKW01000079">
    <property type="protein sequence ID" value="TDD39159.1"/>
    <property type="molecule type" value="Genomic_DNA"/>
</dbReference>
<evidence type="ECO:0000313" key="3">
    <source>
        <dbReference type="EMBL" id="TDD39159.1"/>
    </source>
</evidence>
<reference evidence="3 4" key="1">
    <citation type="submission" date="2019-03" db="EMBL/GenBank/DDBJ databases">
        <title>Draft genome sequences of novel Actinobacteria.</title>
        <authorList>
            <person name="Sahin N."/>
            <person name="Ay H."/>
            <person name="Saygin H."/>
        </authorList>
    </citation>
    <scope>NUCLEOTIDE SEQUENCE [LARGE SCALE GENOMIC DNA]</scope>
    <source>
        <strain evidence="3 4">7K502</strain>
    </source>
</reference>
<protein>
    <submittedName>
        <fullName evidence="3">DUF4232 domain-containing protein</fullName>
    </submittedName>
</protein>
<feature type="region of interest" description="Disordered" evidence="1">
    <location>
        <begin position="72"/>
        <end position="110"/>
    </location>
</feature>
<comment type="caution">
    <text evidence="3">The sequence shown here is derived from an EMBL/GenBank/DDBJ whole genome shotgun (WGS) entry which is preliminary data.</text>
</comment>
<dbReference type="Proteomes" id="UP000294947">
    <property type="component" value="Unassembled WGS sequence"/>
</dbReference>
<evidence type="ECO:0000259" key="2">
    <source>
        <dbReference type="Pfam" id="PF14016"/>
    </source>
</evidence>
<keyword evidence="4" id="KW-1185">Reference proteome</keyword>
<evidence type="ECO:0000256" key="1">
    <source>
        <dbReference type="SAM" id="MobiDB-lite"/>
    </source>
</evidence>
<dbReference type="OrthoDB" id="3297425at2"/>
<feature type="compositionally biased region" description="Low complexity" evidence="1">
    <location>
        <begin position="8"/>
        <end position="27"/>
    </location>
</feature>
<proteinExistence type="predicted"/>
<feature type="region of interest" description="Disordered" evidence="1">
    <location>
        <begin position="1"/>
        <end position="27"/>
    </location>
</feature>
<organism evidence="3 4">
    <name type="scientific">Saccharopolyspora elongata</name>
    <dbReference type="NCBI Taxonomy" id="2530387"/>
    <lineage>
        <taxon>Bacteria</taxon>
        <taxon>Bacillati</taxon>
        <taxon>Actinomycetota</taxon>
        <taxon>Actinomycetes</taxon>
        <taxon>Pseudonocardiales</taxon>
        <taxon>Pseudonocardiaceae</taxon>
        <taxon>Saccharopolyspora</taxon>
    </lineage>
</organism>
<sequence>MGNRTGRRTSSGTKTTTRSMRGTKGSRMMLNRTQMLGAIAGLFSGALLLAGCGQPASAPAAPTLGAVNTPATAAGIAPGDSNPQPADESVSKATGETARESSGAGSGHQSITECAASDFAVDLTVQPNRPGVLLMAVTNKSKQDCHVNGWADIAPVDMSGKAHTEVPVQKVEIPGGPTEVTLNPGETAFAGVLVERGDKADPNTVVATGFSVSVPGVDGPVNANIVGTDGTSTENGGLYAEFPLKSMKAGTLQPTTQGVTVF</sequence>
<dbReference type="Pfam" id="PF14016">
    <property type="entry name" value="DUF4232"/>
    <property type="match status" value="1"/>
</dbReference>
<dbReference type="AlphaFoldDB" id="A0A4R4Y6C2"/>
<feature type="domain" description="DUF4232" evidence="2">
    <location>
        <begin position="114"/>
        <end position="226"/>
    </location>
</feature>
<name>A0A4R4Y6C2_9PSEU</name>